<dbReference type="RefSeq" id="WP_006361446.1">
    <property type="nucleotide sequence ID" value="NZ_GG700630.1"/>
</dbReference>
<evidence type="ECO:0000259" key="13">
    <source>
        <dbReference type="PROSITE" id="PS50109"/>
    </source>
</evidence>
<dbReference type="SUPFAM" id="SSF47384">
    <property type="entry name" value="Homodimeric domain of signal transducing histidine kinase"/>
    <property type="match status" value="1"/>
</dbReference>
<dbReference type="HOGENOM" id="CLU_000445_89_6_11"/>
<keyword evidence="5" id="KW-0597">Phosphoprotein</keyword>
<dbReference type="InterPro" id="IPR003594">
    <property type="entry name" value="HATPase_dom"/>
</dbReference>
<evidence type="ECO:0000256" key="6">
    <source>
        <dbReference type="ARBA" id="ARBA00022679"/>
    </source>
</evidence>
<comment type="subcellular location">
    <subcellularLocation>
        <location evidence="3">Cell membrane</location>
    </subcellularLocation>
</comment>
<evidence type="ECO:0000256" key="2">
    <source>
        <dbReference type="ARBA" id="ARBA00001968"/>
    </source>
</evidence>
<evidence type="ECO:0000256" key="8">
    <source>
        <dbReference type="ARBA" id="ARBA00023012"/>
    </source>
</evidence>
<dbReference type="PANTHER" id="PTHR45453">
    <property type="entry name" value="PHOSPHATE REGULON SENSOR PROTEIN PHOR"/>
    <property type="match status" value="1"/>
</dbReference>
<dbReference type="STRING" id="649764.HMPREF0762_00202"/>
<evidence type="ECO:0000256" key="12">
    <source>
        <dbReference type="SAM" id="Phobius"/>
    </source>
</evidence>
<dbReference type="SMART" id="SM00387">
    <property type="entry name" value="HATPase_c"/>
    <property type="match status" value="1"/>
</dbReference>
<dbReference type="Gene3D" id="1.10.287.130">
    <property type="match status" value="1"/>
</dbReference>
<proteinExistence type="predicted"/>
<evidence type="ECO:0000313" key="15">
    <source>
        <dbReference type="Proteomes" id="UP000006001"/>
    </source>
</evidence>
<evidence type="ECO:0000256" key="4">
    <source>
        <dbReference type="ARBA" id="ARBA00012438"/>
    </source>
</evidence>
<feature type="compositionally biased region" description="Basic and acidic residues" evidence="11">
    <location>
        <begin position="53"/>
        <end position="65"/>
    </location>
</feature>
<dbReference type="PRINTS" id="PR00344">
    <property type="entry name" value="BCTRLSENSOR"/>
</dbReference>
<dbReference type="GO" id="GO:0004721">
    <property type="term" value="F:phosphoprotein phosphatase activity"/>
    <property type="evidence" value="ECO:0007669"/>
    <property type="project" value="TreeGrafter"/>
</dbReference>
<evidence type="ECO:0000256" key="11">
    <source>
        <dbReference type="SAM" id="MobiDB-lite"/>
    </source>
</evidence>
<accession>D0WEH2</accession>
<dbReference type="GeneID" id="85006870"/>
<keyword evidence="15" id="KW-1185">Reference proteome</keyword>
<dbReference type="EMBL" id="ACUX02000004">
    <property type="protein sequence ID" value="EEZ62110.1"/>
    <property type="molecule type" value="Genomic_DNA"/>
</dbReference>
<dbReference type="PANTHER" id="PTHR45453:SF1">
    <property type="entry name" value="PHOSPHATE REGULON SENSOR PROTEIN PHOR"/>
    <property type="match status" value="1"/>
</dbReference>
<feature type="compositionally biased region" description="Acidic residues" evidence="11">
    <location>
        <begin position="66"/>
        <end position="75"/>
    </location>
</feature>
<dbReference type="FunFam" id="1.10.287.130:FF:000001">
    <property type="entry name" value="Two-component sensor histidine kinase"/>
    <property type="match status" value="1"/>
</dbReference>
<evidence type="ECO:0000256" key="9">
    <source>
        <dbReference type="ARBA" id="ARBA00023136"/>
    </source>
</evidence>
<reference evidence="14" key="1">
    <citation type="submission" date="2009-10" db="EMBL/GenBank/DDBJ databases">
        <authorList>
            <person name="Weinstock G."/>
            <person name="Sodergren E."/>
            <person name="Clifton S."/>
            <person name="Fulton L."/>
            <person name="Fulton B."/>
            <person name="Courtney L."/>
            <person name="Fronick C."/>
            <person name="Harrison M."/>
            <person name="Strong C."/>
            <person name="Farmer C."/>
            <person name="Delahaunty K."/>
            <person name="Markovic C."/>
            <person name="Hall O."/>
            <person name="Minx P."/>
            <person name="Tomlinson C."/>
            <person name="Mitreva M."/>
            <person name="Nelson J."/>
            <person name="Hou S."/>
            <person name="Wollam A."/>
            <person name="Pepin K.H."/>
            <person name="Johnson M."/>
            <person name="Bhonagiri V."/>
            <person name="Nash W.E."/>
            <person name="Warren W."/>
            <person name="Chinwalla A."/>
            <person name="Mardis E.R."/>
            <person name="Wilson R.K."/>
        </authorList>
    </citation>
    <scope>NUCLEOTIDE SEQUENCE [LARGE SCALE GENOMIC DNA]</scope>
    <source>
        <strain evidence="14">ATCC 700122</strain>
    </source>
</reference>
<dbReference type="CDD" id="cd00082">
    <property type="entry name" value="HisKA"/>
    <property type="match status" value="1"/>
</dbReference>
<dbReference type="Pfam" id="PF02518">
    <property type="entry name" value="HATPase_c"/>
    <property type="match status" value="1"/>
</dbReference>
<dbReference type="InterPro" id="IPR004358">
    <property type="entry name" value="Sig_transdc_His_kin-like_C"/>
</dbReference>
<dbReference type="InterPro" id="IPR050351">
    <property type="entry name" value="BphY/WalK/GraS-like"/>
</dbReference>
<dbReference type="GO" id="GO:0005509">
    <property type="term" value="F:calcium ion binding"/>
    <property type="evidence" value="ECO:0007669"/>
    <property type="project" value="UniProtKB-ARBA"/>
</dbReference>
<comment type="cofactor">
    <cofactor evidence="2">
        <name>a divalent metal cation</name>
        <dbReference type="ChEBI" id="CHEBI:60240"/>
    </cofactor>
</comment>
<dbReference type="PROSITE" id="PS50109">
    <property type="entry name" value="HIS_KIN"/>
    <property type="match status" value="1"/>
</dbReference>
<sequence length="443" mass="47750">MLDRLRAQFIVITMALVTTVVIASFAGIVAIEYQHGIKAVHEALDAGIGHDAQAQDKDGERKPPDDDRDDAEDRDDEHGDRDEEGYLPPRIGGPARQGGFIPVAVYAISNDGTATMVSSRTNASIDESIESEVCKTVLSSSDGYGSLPVEGLYYKKMTTEDGALVAFADMASASGWRRTAATMSIIGVAALGALLVITIFLARWALRPVEKAWRAQKQFVADASHELKTPLTVMLANTSILLKHPDHTIAEESQWLESTRIEGERMQNLVGDMLTLAKVESSGTVPLCGPVDISEMTDGLILQFESIAFERSIDLTCDIEEDIVVSGDAGKLEKMVATLLENACKYAGADGRVHVVLARSARSGLATLAIRNSGDAIPAADLPHIFDRFYRSNEARTHTDDDMSFGLGLAIARSIARAHHGDIKAESTAVNGTVFTVTLPLRK</sequence>
<keyword evidence="6" id="KW-0808">Transferase</keyword>
<dbReference type="GO" id="GO:0000155">
    <property type="term" value="F:phosphorelay sensor kinase activity"/>
    <property type="evidence" value="ECO:0007669"/>
    <property type="project" value="InterPro"/>
</dbReference>
<keyword evidence="12" id="KW-1133">Transmembrane helix</keyword>
<evidence type="ECO:0000256" key="5">
    <source>
        <dbReference type="ARBA" id="ARBA00022553"/>
    </source>
</evidence>
<dbReference type="eggNOG" id="COG5002">
    <property type="taxonomic scope" value="Bacteria"/>
</dbReference>
<keyword evidence="12" id="KW-0812">Transmembrane</keyword>
<feature type="transmembrane region" description="Helical" evidence="12">
    <location>
        <begin position="6"/>
        <end position="31"/>
    </location>
</feature>
<dbReference type="InterPro" id="IPR036890">
    <property type="entry name" value="HATPase_C_sf"/>
</dbReference>
<feature type="transmembrane region" description="Helical" evidence="12">
    <location>
        <begin position="180"/>
        <end position="206"/>
    </location>
</feature>
<protein>
    <recommendedName>
        <fullName evidence="10">Sensor-like histidine kinase SenX3</fullName>
        <ecNumber evidence="4">2.7.13.3</ecNumber>
    </recommendedName>
</protein>
<feature type="domain" description="Histidine kinase" evidence="13">
    <location>
        <begin position="222"/>
        <end position="443"/>
    </location>
</feature>
<evidence type="ECO:0000313" key="14">
    <source>
        <dbReference type="EMBL" id="EEZ62110.1"/>
    </source>
</evidence>
<comment type="catalytic activity">
    <reaction evidence="1">
        <text>ATP + protein L-histidine = ADP + protein N-phospho-L-histidine.</text>
        <dbReference type="EC" id="2.7.13.3"/>
    </reaction>
</comment>
<dbReference type="Proteomes" id="UP000006001">
    <property type="component" value="Unassembled WGS sequence"/>
</dbReference>
<dbReference type="Pfam" id="PF00512">
    <property type="entry name" value="HisKA"/>
    <property type="match status" value="1"/>
</dbReference>
<evidence type="ECO:0000256" key="3">
    <source>
        <dbReference type="ARBA" id="ARBA00004236"/>
    </source>
</evidence>
<dbReference type="AlphaFoldDB" id="D0WEH2"/>
<name>D0WEH2_SLAES</name>
<dbReference type="InterPro" id="IPR036097">
    <property type="entry name" value="HisK_dim/P_sf"/>
</dbReference>
<dbReference type="InterPro" id="IPR005467">
    <property type="entry name" value="His_kinase_dom"/>
</dbReference>
<comment type="caution">
    <text evidence="14">The sequence shown here is derived from an EMBL/GenBank/DDBJ whole genome shotgun (WGS) entry which is preliminary data.</text>
</comment>
<keyword evidence="7 14" id="KW-0418">Kinase</keyword>
<dbReference type="EC" id="2.7.13.3" evidence="4"/>
<gene>
    <name evidence="14" type="ORF">HMPREF0762_00202</name>
</gene>
<dbReference type="SMART" id="SM00388">
    <property type="entry name" value="HisKA"/>
    <property type="match status" value="1"/>
</dbReference>
<evidence type="ECO:0000256" key="7">
    <source>
        <dbReference type="ARBA" id="ARBA00022777"/>
    </source>
</evidence>
<evidence type="ECO:0000256" key="1">
    <source>
        <dbReference type="ARBA" id="ARBA00000085"/>
    </source>
</evidence>
<keyword evidence="8" id="KW-0902">Two-component regulatory system</keyword>
<dbReference type="GO" id="GO:0005886">
    <property type="term" value="C:plasma membrane"/>
    <property type="evidence" value="ECO:0007669"/>
    <property type="project" value="UniProtKB-SubCell"/>
</dbReference>
<evidence type="ECO:0000256" key="10">
    <source>
        <dbReference type="ARBA" id="ARBA00039401"/>
    </source>
</evidence>
<dbReference type="SUPFAM" id="SSF55874">
    <property type="entry name" value="ATPase domain of HSP90 chaperone/DNA topoisomerase II/histidine kinase"/>
    <property type="match status" value="1"/>
</dbReference>
<dbReference type="GO" id="GO:0016036">
    <property type="term" value="P:cellular response to phosphate starvation"/>
    <property type="evidence" value="ECO:0007669"/>
    <property type="project" value="TreeGrafter"/>
</dbReference>
<dbReference type="Gene3D" id="3.30.565.10">
    <property type="entry name" value="Histidine kinase-like ATPase, C-terminal domain"/>
    <property type="match status" value="1"/>
</dbReference>
<dbReference type="CDD" id="cd00075">
    <property type="entry name" value="HATPase"/>
    <property type="match status" value="1"/>
</dbReference>
<keyword evidence="9 12" id="KW-0472">Membrane</keyword>
<dbReference type="FunFam" id="3.30.565.10:FF:000006">
    <property type="entry name" value="Sensor histidine kinase WalK"/>
    <property type="match status" value="1"/>
</dbReference>
<organism evidence="14 15">
    <name type="scientific">Slackia exigua (strain ATCC 700122 / DSM 15923 / CIP 105133 / JCM 11022 / KCTC 5966 / S-7)</name>
    <dbReference type="NCBI Taxonomy" id="649764"/>
    <lineage>
        <taxon>Bacteria</taxon>
        <taxon>Bacillati</taxon>
        <taxon>Actinomycetota</taxon>
        <taxon>Coriobacteriia</taxon>
        <taxon>Eggerthellales</taxon>
        <taxon>Eggerthellaceae</taxon>
        <taxon>Slackia</taxon>
    </lineage>
</organism>
<feature type="region of interest" description="Disordered" evidence="11">
    <location>
        <begin position="51"/>
        <end position="92"/>
    </location>
</feature>
<dbReference type="InterPro" id="IPR003661">
    <property type="entry name" value="HisK_dim/P_dom"/>
</dbReference>